<evidence type="ECO:0000256" key="1">
    <source>
        <dbReference type="ARBA" id="ARBA00004651"/>
    </source>
</evidence>
<proteinExistence type="predicted"/>
<name>A0A1D1W3Z7_RAMVA</name>
<keyword evidence="5" id="KW-0297">G-protein coupled receptor</keyword>
<evidence type="ECO:0000256" key="7">
    <source>
        <dbReference type="ARBA" id="ARBA00023170"/>
    </source>
</evidence>
<keyword evidence="8" id="KW-0807">Transducer</keyword>
<dbReference type="Pfam" id="PF00001">
    <property type="entry name" value="7tm_1"/>
    <property type="match status" value="1"/>
</dbReference>
<dbReference type="GO" id="GO:0005886">
    <property type="term" value="C:plasma membrane"/>
    <property type="evidence" value="ECO:0007669"/>
    <property type="project" value="UniProtKB-SubCell"/>
</dbReference>
<feature type="transmembrane region" description="Helical" evidence="9">
    <location>
        <begin position="261"/>
        <end position="280"/>
    </location>
</feature>
<dbReference type="InterPro" id="IPR000276">
    <property type="entry name" value="GPCR_Rhodpsn"/>
</dbReference>
<evidence type="ECO:0000256" key="8">
    <source>
        <dbReference type="ARBA" id="ARBA00023224"/>
    </source>
</evidence>
<dbReference type="GO" id="GO:0008528">
    <property type="term" value="F:G protein-coupled peptide receptor activity"/>
    <property type="evidence" value="ECO:0007669"/>
    <property type="project" value="TreeGrafter"/>
</dbReference>
<evidence type="ECO:0000313" key="11">
    <source>
        <dbReference type="EMBL" id="GAV08171.1"/>
    </source>
</evidence>
<feature type="transmembrane region" description="Helical" evidence="9">
    <location>
        <begin position="20"/>
        <end position="46"/>
    </location>
</feature>
<evidence type="ECO:0000256" key="6">
    <source>
        <dbReference type="ARBA" id="ARBA00023136"/>
    </source>
</evidence>
<sequence>MTNSTIPRLSNSTLPYGPSWTFSPSFTLSVQISAILMNGSVLTLFVRSPSLLTPFTIYVMNLFLANLSCAILFYTIELVSGLYSYWWRGHAACTYYNYTNWIFNAAMCNAHALIALNRLWAVTFPVSYQLYHRKRFALGLCAAMWIYLHACLLPGIIQDALWYRLPEETNGCLVNTSAQQKYAWAMQIIVYDIPEALVLLTYPVICYKTWKRRRANNVQPSGANRGRLNCRNPGTAPSGTAALSEGGTISRTGRRTRKVNHGFLSLTLMTLTVLICYSPGQTYFTLLLIFSIDIPNMYPITSAMNALIIVLDPIWFVLAVTDLRNAFRRTYCG</sequence>
<accession>A0A1D1W3Z7</accession>
<dbReference type="Gene3D" id="1.20.1070.10">
    <property type="entry name" value="Rhodopsin 7-helix transmembrane proteins"/>
    <property type="match status" value="1"/>
</dbReference>
<comment type="caution">
    <text evidence="11">The sequence shown here is derived from an EMBL/GenBank/DDBJ whole genome shotgun (WGS) entry which is preliminary data.</text>
</comment>
<dbReference type="InterPro" id="IPR017452">
    <property type="entry name" value="GPCR_Rhodpsn_7TM"/>
</dbReference>
<evidence type="ECO:0000256" key="3">
    <source>
        <dbReference type="ARBA" id="ARBA00022692"/>
    </source>
</evidence>
<evidence type="ECO:0000313" key="12">
    <source>
        <dbReference type="Proteomes" id="UP000186922"/>
    </source>
</evidence>
<dbReference type="PANTHER" id="PTHR24230:SF162">
    <property type="entry name" value="MELANIN-CONCENTRATING HORMONE RECEPTOR 1"/>
    <property type="match status" value="1"/>
</dbReference>
<feature type="transmembrane region" description="Helical" evidence="9">
    <location>
        <begin position="184"/>
        <end position="205"/>
    </location>
</feature>
<keyword evidence="2" id="KW-1003">Cell membrane</keyword>
<feature type="transmembrane region" description="Helical" evidence="9">
    <location>
        <begin position="98"/>
        <end position="116"/>
    </location>
</feature>
<keyword evidence="3 9" id="KW-0812">Transmembrane</keyword>
<dbReference type="GO" id="GO:0007218">
    <property type="term" value="P:neuropeptide signaling pathway"/>
    <property type="evidence" value="ECO:0007669"/>
    <property type="project" value="TreeGrafter"/>
</dbReference>
<dbReference type="PROSITE" id="PS50262">
    <property type="entry name" value="G_PROTEIN_RECEP_F1_2"/>
    <property type="match status" value="1"/>
</dbReference>
<feature type="transmembrane region" description="Helical" evidence="9">
    <location>
        <begin position="136"/>
        <end position="157"/>
    </location>
</feature>
<evidence type="ECO:0000259" key="10">
    <source>
        <dbReference type="PROSITE" id="PS50262"/>
    </source>
</evidence>
<keyword evidence="12" id="KW-1185">Reference proteome</keyword>
<keyword evidence="6 9" id="KW-0472">Membrane</keyword>
<dbReference type="STRING" id="947166.A0A1D1W3Z7"/>
<evidence type="ECO:0000256" key="9">
    <source>
        <dbReference type="SAM" id="Phobius"/>
    </source>
</evidence>
<evidence type="ECO:0000256" key="4">
    <source>
        <dbReference type="ARBA" id="ARBA00022989"/>
    </source>
</evidence>
<comment type="subcellular location">
    <subcellularLocation>
        <location evidence="1">Cell membrane</location>
        <topology evidence="1">Multi-pass membrane protein</topology>
    </subcellularLocation>
</comment>
<dbReference type="CDD" id="cd00637">
    <property type="entry name" value="7tm_classA_rhodopsin-like"/>
    <property type="match status" value="1"/>
</dbReference>
<dbReference type="EMBL" id="BDGG01000017">
    <property type="protein sequence ID" value="GAV08171.1"/>
    <property type="molecule type" value="Genomic_DNA"/>
</dbReference>
<dbReference type="Proteomes" id="UP000186922">
    <property type="component" value="Unassembled WGS sequence"/>
</dbReference>
<evidence type="ECO:0000256" key="5">
    <source>
        <dbReference type="ARBA" id="ARBA00023040"/>
    </source>
</evidence>
<dbReference type="AlphaFoldDB" id="A0A1D1W3Z7"/>
<feature type="domain" description="G-protein coupled receptors family 1 profile" evidence="10">
    <location>
        <begin position="37"/>
        <end position="316"/>
    </location>
</feature>
<feature type="transmembrane region" description="Helical" evidence="9">
    <location>
        <begin position="58"/>
        <end position="86"/>
    </location>
</feature>
<feature type="transmembrane region" description="Helical" evidence="9">
    <location>
        <begin position="300"/>
        <end position="320"/>
    </location>
</feature>
<organism evidence="11 12">
    <name type="scientific">Ramazzottius varieornatus</name>
    <name type="common">Water bear</name>
    <name type="synonym">Tardigrade</name>
    <dbReference type="NCBI Taxonomy" id="947166"/>
    <lineage>
        <taxon>Eukaryota</taxon>
        <taxon>Metazoa</taxon>
        <taxon>Ecdysozoa</taxon>
        <taxon>Tardigrada</taxon>
        <taxon>Eutardigrada</taxon>
        <taxon>Parachela</taxon>
        <taxon>Hypsibioidea</taxon>
        <taxon>Ramazzottiidae</taxon>
        <taxon>Ramazzottius</taxon>
    </lineage>
</organism>
<keyword evidence="4 9" id="KW-1133">Transmembrane helix</keyword>
<evidence type="ECO:0000256" key="2">
    <source>
        <dbReference type="ARBA" id="ARBA00022475"/>
    </source>
</evidence>
<gene>
    <name evidence="11" type="primary">RvY_17902-1</name>
    <name evidence="11" type="synonym">RvY_17902.1</name>
    <name evidence="11" type="ORF">RvY_17902</name>
</gene>
<dbReference type="SUPFAM" id="SSF81321">
    <property type="entry name" value="Family A G protein-coupled receptor-like"/>
    <property type="match status" value="1"/>
</dbReference>
<protein>
    <recommendedName>
        <fullName evidence="10">G-protein coupled receptors family 1 profile domain-containing protein</fullName>
    </recommendedName>
</protein>
<dbReference type="PANTHER" id="PTHR24230">
    <property type="entry name" value="G-PROTEIN COUPLED RECEPTOR"/>
    <property type="match status" value="1"/>
</dbReference>
<keyword evidence="7" id="KW-0675">Receptor</keyword>
<reference evidence="11 12" key="1">
    <citation type="journal article" date="2016" name="Nat. Commun.">
        <title>Extremotolerant tardigrade genome and improved radiotolerance of human cultured cells by tardigrade-unique protein.</title>
        <authorList>
            <person name="Hashimoto T."/>
            <person name="Horikawa D.D."/>
            <person name="Saito Y."/>
            <person name="Kuwahara H."/>
            <person name="Kozuka-Hata H."/>
            <person name="Shin-I T."/>
            <person name="Minakuchi Y."/>
            <person name="Ohishi K."/>
            <person name="Motoyama A."/>
            <person name="Aizu T."/>
            <person name="Enomoto A."/>
            <person name="Kondo K."/>
            <person name="Tanaka S."/>
            <person name="Hara Y."/>
            <person name="Koshikawa S."/>
            <person name="Sagara H."/>
            <person name="Miura T."/>
            <person name="Yokobori S."/>
            <person name="Miyagawa K."/>
            <person name="Suzuki Y."/>
            <person name="Kubo T."/>
            <person name="Oyama M."/>
            <person name="Kohara Y."/>
            <person name="Fujiyama A."/>
            <person name="Arakawa K."/>
            <person name="Katayama T."/>
            <person name="Toyoda A."/>
            <person name="Kunieda T."/>
        </authorList>
    </citation>
    <scope>NUCLEOTIDE SEQUENCE [LARGE SCALE GENOMIC DNA]</scope>
    <source>
        <strain evidence="11 12">YOKOZUNA-1</strain>
    </source>
</reference>
<dbReference type="OrthoDB" id="9990906at2759"/>